<dbReference type="GO" id="GO:0022857">
    <property type="term" value="F:transmembrane transporter activity"/>
    <property type="evidence" value="ECO:0007669"/>
    <property type="project" value="InterPro"/>
</dbReference>
<dbReference type="InterPro" id="IPR011701">
    <property type="entry name" value="MFS"/>
</dbReference>
<dbReference type="Proteomes" id="UP000616608">
    <property type="component" value="Unassembled WGS sequence"/>
</dbReference>
<feature type="transmembrane region" description="Helical" evidence="6">
    <location>
        <begin position="236"/>
        <end position="256"/>
    </location>
</feature>
<feature type="transmembrane region" description="Helical" evidence="6">
    <location>
        <begin position="76"/>
        <end position="93"/>
    </location>
</feature>
<feature type="transmembrane region" description="Helical" evidence="6">
    <location>
        <begin position="135"/>
        <end position="156"/>
    </location>
</feature>
<keyword evidence="2" id="KW-0813">Transport</keyword>
<comment type="subcellular location">
    <subcellularLocation>
        <location evidence="1">Cell membrane</location>
        <topology evidence="1">Multi-pass membrane protein</topology>
    </subcellularLocation>
</comment>
<evidence type="ECO:0000256" key="2">
    <source>
        <dbReference type="ARBA" id="ARBA00022448"/>
    </source>
</evidence>
<feature type="transmembrane region" description="Helical" evidence="6">
    <location>
        <begin position="162"/>
        <end position="183"/>
    </location>
</feature>
<feature type="domain" description="Major facilitator superfamily (MFS) profile" evidence="7">
    <location>
        <begin position="9"/>
        <end position="384"/>
    </location>
</feature>
<dbReference type="SUPFAM" id="SSF103473">
    <property type="entry name" value="MFS general substrate transporter"/>
    <property type="match status" value="1"/>
</dbReference>
<dbReference type="InterPro" id="IPR036259">
    <property type="entry name" value="MFS_trans_sf"/>
</dbReference>
<evidence type="ECO:0000256" key="5">
    <source>
        <dbReference type="ARBA" id="ARBA00023136"/>
    </source>
</evidence>
<feature type="transmembrane region" description="Helical" evidence="6">
    <location>
        <begin position="105"/>
        <end position="123"/>
    </location>
</feature>
<feature type="transmembrane region" description="Helical" evidence="6">
    <location>
        <begin position="293"/>
        <end position="310"/>
    </location>
</feature>
<evidence type="ECO:0000313" key="8">
    <source>
        <dbReference type="EMBL" id="GGG16083.1"/>
    </source>
</evidence>
<evidence type="ECO:0000256" key="4">
    <source>
        <dbReference type="ARBA" id="ARBA00022989"/>
    </source>
</evidence>
<dbReference type="InterPro" id="IPR052714">
    <property type="entry name" value="MFS_Exporter"/>
</dbReference>
<dbReference type="PANTHER" id="PTHR23531">
    <property type="entry name" value="QUINOLENE RESISTANCE PROTEIN NORA"/>
    <property type="match status" value="1"/>
</dbReference>
<comment type="caution">
    <text evidence="8">The sequence shown here is derived from an EMBL/GenBank/DDBJ whole genome shotgun (WGS) entry which is preliminary data.</text>
</comment>
<accession>A0A917G0A2</accession>
<dbReference type="RefSeq" id="WP_188613729.1">
    <property type="nucleotide sequence ID" value="NZ_BMJT01000002.1"/>
</dbReference>
<feature type="transmembrane region" description="Helical" evidence="6">
    <location>
        <begin position="12"/>
        <end position="35"/>
    </location>
</feature>
<keyword evidence="4 6" id="KW-1133">Transmembrane helix</keyword>
<evidence type="ECO:0000313" key="9">
    <source>
        <dbReference type="Proteomes" id="UP000616608"/>
    </source>
</evidence>
<dbReference type="GO" id="GO:0005886">
    <property type="term" value="C:plasma membrane"/>
    <property type="evidence" value="ECO:0007669"/>
    <property type="project" value="UniProtKB-SubCell"/>
</dbReference>
<evidence type="ECO:0000256" key="3">
    <source>
        <dbReference type="ARBA" id="ARBA00022692"/>
    </source>
</evidence>
<reference evidence="8" key="2">
    <citation type="submission" date="2020-09" db="EMBL/GenBank/DDBJ databases">
        <authorList>
            <person name="Sun Q."/>
            <person name="Zhou Y."/>
        </authorList>
    </citation>
    <scope>NUCLEOTIDE SEQUENCE</scope>
    <source>
        <strain evidence="8">CGMCC 1.15760</strain>
    </source>
</reference>
<evidence type="ECO:0000256" key="6">
    <source>
        <dbReference type="SAM" id="Phobius"/>
    </source>
</evidence>
<feature type="transmembrane region" description="Helical" evidence="6">
    <location>
        <begin position="204"/>
        <end position="230"/>
    </location>
</feature>
<dbReference type="AlphaFoldDB" id="A0A917G0A2"/>
<dbReference type="EMBL" id="BMJT01000002">
    <property type="protein sequence ID" value="GGG16083.1"/>
    <property type="molecule type" value="Genomic_DNA"/>
</dbReference>
<feature type="transmembrane region" description="Helical" evidence="6">
    <location>
        <begin position="359"/>
        <end position="379"/>
    </location>
</feature>
<feature type="transmembrane region" description="Helical" evidence="6">
    <location>
        <begin position="41"/>
        <end position="64"/>
    </location>
</feature>
<name>A0A917G0A2_9BACI</name>
<proteinExistence type="predicted"/>
<organism evidence="8 9">
    <name type="scientific">Lysinibacillus alkalisoli</name>
    <dbReference type="NCBI Taxonomy" id="1911548"/>
    <lineage>
        <taxon>Bacteria</taxon>
        <taxon>Bacillati</taxon>
        <taxon>Bacillota</taxon>
        <taxon>Bacilli</taxon>
        <taxon>Bacillales</taxon>
        <taxon>Bacillaceae</taxon>
        <taxon>Lysinibacillus</taxon>
    </lineage>
</organism>
<dbReference type="PROSITE" id="PS50850">
    <property type="entry name" value="MFS"/>
    <property type="match status" value="1"/>
</dbReference>
<gene>
    <name evidence="8" type="ORF">GCM10007425_08040</name>
</gene>
<dbReference type="Gene3D" id="1.20.1250.20">
    <property type="entry name" value="MFS general substrate transporter like domains"/>
    <property type="match status" value="2"/>
</dbReference>
<evidence type="ECO:0000256" key="1">
    <source>
        <dbReference type="ARBA" id="ARBA00004651"/>
    </source>
</evidence>
<dbReference type="Pfam" id="PF07690">
    <property type="entry name" value="MFS_1"/>
    <property type="match status" value="1"/>
</dbReference>
<keyword evidence="3 6" id="KW-0812">Transmembrane</keyword>
<keyword evidence="9" id="KW-1185">Reference proteome</keyword>
<sequence length="395" mass="43170">MKEPLWTKDFIFVSIIQFVLMLSMYGLFVTLPIYATQQYDASVSMGGLVASIFIIGALLARLVTGKKAGEYGSKKMLVIGSSILVIATLLYFVTVSVEMMLTVRFLHGIGFGIATTATGIIVAQVMPIARSGEGIGYFSLGVVLAIAVGPFIGIGIVDQWGYNWLFIFTIIMTIVSFSLAILIKKPAGEVLYKASRGFKLQHYFAKKAVPVAFSMFIMALAYSSILSFLTSYTQEIGIGAVSAYYFLIYAGMILLSRPFTGPLIDRKGGNAVAYPALVLYAIGMIILSQMQMPWQLFVAAAFIGLGYGNFQSTTQALAIKIVPREEVGLATSTYFIFLDLGLGFGPLLFGSLIPYVGYSGLYLIMTILILINIFGYYLLHGRKDHSYQETSTLRI</sequence>
<evidence type="ECO:0000259" key="7">
    <source>
        <dbReference type="PROSITE" id="PS50850"/>
    </source>
</evidence>
<protein>
    <submittedName>
        <fullName evidence="8">MFS transporter</fullName>
    </submittedName>
</protein>
<keyword evidence="5 6" id="KW-0472">Membrane</keyword>
<dbReference type="CDD" id="cd17489">
    <property type="entry name" value="MFS_YfcJ_like"/>
    <property type="match status" value="1"/>
</dbReference>
<feature type="transmembrane region" description="Helical" evidence="6">
    <location>
        <begin position="268"/>
        <end position="287"/>
    </location>
</feature>
<dbReference type="InterPro" id="IPR020846">
    <property type="entry name" value="MFS_dom"/>
</dbReference>
<dbReference type="PANTHER" id="PTHR23531:SF1">
    <property type="entry name" value="QUINOLENE RESISTANCE PROTEIN NORA"/>
    <property type="match status" value="1"/>
</dbReference>
<reference evidence="8" key="1">
    <citation type="journal article" date="2014" name="Int. J. Syst. Evol. Microbiol.">
        <title>Complete genome sequence of Corynebacterium casei LMG S-19264T (=DSM 44701T), isolated from a smear-ripened cheese.</title>
        <authorList>
            <consortium name="US DOE Joint Genome Institute (JGI-PGF)"/>
            <person name="Walter F."/>
            <person name="Albersmeier A."/>
            <person name="Kalinowski J."/>
            <person name="Ruckert C."/>
        </authorList>
    </citation>
    <scope>NUCLEOTIDE SEQUENCE</scope>
    <source>
        <strain evidence="8">CGMCC 1.15760</strain>
    </source>
</reference>
<feature type="transmembrane region" description="Helical" evidence="6">
    <location>
        <begin position="331"/>
        <end position="353"/>
    </location>
</feature>